<accession>A0ABM8JMI6</accession>
<protein>
    <submittedName>
        <fullName evidence="2">Uncharacterized protein</fullName>
    </submittedName>
</protein>
<dbReference type="RefSeq" id="WP_353305533.1">
    <property type="nucleotide sequence ID" value="NZ_AP028955.1"/>
</dbReference>
<gene>
    <name evidence="2" type="ORF">SAP269_11290</name>
</gene>
<keyword evidence="3" id="KW-1185">Reference proteome</keyword>
<feature type="coiled-coil region" evidence="1">
    <location>
        <begin position="22"/>
        <end position="49"/>
    </location>
</feature>
<evidence type="ECO:0000313" key="2">
    <source>
        <dbReference type="EMBL" id="BET38540.1"/>
    </source>
</evidence>
<organism evidence="2 3">
    <name type="scientific">Spiroplasma ixodetis</name>
    <dbReference type="NCBI Taxonomy" id="2141"/>
    <lineage>
        <taxon>Bacteria</taxon>
        <taxon>Bacillati</taxon>
        <taxon>Mycoplasmatota</taxon>
        <taxon>Mollicutes</taxon>
        <taxon>Entomoplasmatales</taxon>
        <taxon>Spiroplasmataceae</taxon>
        <taxon>Spiroplasma</taxon>
    </lineage>
</organism>
<name>A0ABM8JMI6_9MOLU</name>
<evidence type="ECO:0000256" key="1">
    <source>
        <dbReference type="SAM" id="Coils"/>
    </source>
</evidence>
<evidence type="ECO:0000313" key="3">
    <source>
        <dbReference type="Proteomes" id="UP001473424"/>
    </source>
</evidence>
<dbReference type="Proteomes" id="UP001473424">
    <property type="component" value="Chromosome"/>
</dbReference>
<keyword evidence="1" id="KW-0175">Coiled coil</keyword>
<proteinExistence type="predicted"/>
<dbReference type="EMBL" id="AP028955">
    <property type="protein sequence ID" value="BET38540.1"/>
    <property type="molecule type" value="Genomic_DNA"/>
</dbReference>
<sequence length="76" mass="9595">MLFGEEKYNDYLQKYLKKIKDRNNVKEYLQTLSLKLEELEIKKQNIVENQSKFWIWKKTTKRYIEESWKSIKKYQR</sequence>
<reference evidence="3" key="1">
    <citation type="journal article" date="2024" name="FEMS Microbiol. Lett.">
        <title>Genomic insights into Spiroplasma endosymbionts that induce male-killing and protective phenotypes in the pea aphid.</title>
        <authorList>
            <person name="Arai H."/>
            <person name="Legeai F."/>
            <person name="Kageyama D."/>
            <person name="Sugio A."/>
            <person name="Simon J.C."/>
        </authorList>
    </citation>
    <scope>NUCLEOTIDE SEQUENCE [LARGE SCALE GENOMIC DNA]</scope>
    <source>
        <strain evidence="3">sAp269</strain>
    </source>
</reference>